<organism evidence="2 3">
    <name type="scientific">Myxococcus xanthus</name>
    <dbReference type="NCBI Taxonomy" id="34"/>
    <lineage>
        <taxon>Bacteria</taxon>
        <taxon>Pseudomonadati</taxon>
        <taxon>Myxococcota</taxon>
        <taxon>Myxococcia</taxon>
        <taxon>Myxococcales</taxon>
        <taxon>Cystobacterineae</taxon>
        <taxon>Myxococcaceae</taxon>
        <taxon>Myxococcus</taxon>
    </lineage>
</organism>
<gene>
    <name evidence="2" type="ORF">BHS09_25910</name>
</gene>
<dbReference type="Proteomes" id="UP000320179">
    <property type="component" value="Chromosome"/>
</dbReference>
<accession>A0AAE6G8H6</accession>
<evidence type="ECO:0000313" key="2">
    <source>
        <dbReference type="EMBL" id="QDE72599.1"/>
    </source>
</evidence>
<dbReference type="AlphaFoldDB" id="A0AAE6G8H6"/>
<sequence length="81" mass="9093">MPRVWFDSPPLEFLMVESNIVLKPEVVTFKQLDPAKVDALRGQLSMILGRGDFAQITARAVGPVKDQEPQDHTSHTSDGWF</sequence>
<protein>
    <submittedName>
        <fullName evidence="2">Uncharacterized protein</fullName>
    </submittedName>
</protein>
<dbReference type="EMBL" id="CP017174">
    <property type="protein sequence ID" value="QDE72599.1"/>
    <property type="molecule type" value="Genomic_DNA"/>
</dbReference>
<proteinExistence type="predicted"/>
<evidence type="ECO:0000256" key="1">
    <source>
        <dbReference type="SAM" id="MobiDB-lite"/>
    </source>
</evidence>
<feature type="compositionally biased region" description="Basic and acidic residues" evidence="1">
    <location>
        <begin position="65"/>
        <end position="75"/>
    </location>
</feature>
<feature type="region of interest" description="Disordered" evidence="1">
    <location>
        <begin position="61"/>
        <end position="81"/>
    </location>
</feature>
<evidence type="ECO:0000313" key="3">
    <source>
        <dbReference type="Proteomes" id="UP000320179"/>
    </source>
</evidence>
<reference evidence="2 3" key="1">
    <citation type="journal article" date="2019" name="Science">
        <title>Social genes are selection hotspots in kin groups of a soil microbe.</title>
        <authorList>
            <person name="Wielgoss S."/>
            <person name="Wolfensberger R."/>
            <person name="Sun L."/>
            <person name="Fiegna F."/>
            <person name="Velicer G.J."/>
        </authorList>
    </citation>
    <scope>NUCLEOTIDE SEQUENCE [LARGE SCALE GENOMIC DNA]</scope>
    <source>
        <strain evidence="2 3">MC3.5.9c15</strain>
    </source>
</reference>
<name>A0AAE6G8H6_MYXXA</name>